<name>A0A0C2N0P9_THEKT</name>
<comment type="caution">
    <text evidence="1">The sequence shown here is derived from an EMBL/GenBank/DDBJ whole genome shotgun (WGS) entry which is preliminary data.</text>
</comment>
<dbReference type="PANTHER" id="PTHR45913">
    <property type="entry name" value="EPM2A-INTERACTING PROTEIN 1"/>
    <property type="match status" value="1"/>
</dbReference>
<gene>
    <name evidence="1" type="ORF">RF11_15724</name>
</gene>
<keyword evidence="2" id="KW-1185">Reference proteome</keyword>
<proteinExistence type="predicted"/>
<sequence>MNKDTNYFISKFVEGRKTMLDVCGPYNNNIDAVEESYLVELKIGRAMKPHTIAEDSLLPAVKDIVRAIIVEEFVNKLNCICVSNHAVHMRITGTSADIIDQIIYEMKSLNFQYLILSLMNPQTLHIAENF</sequence>
<dbReference type="PANTHER" id="PTHR45913:SF22">
    <property type="entry name" value="SCAN BOX DOMAIN-CONTAINING PROTEIN"/>
    <property type="match status" value="1"/>
</dbReference>
<evidence type="ECO:0000313" key="1">
    <source>
        <dbReference type="EMBL" id="KII69940.1"/>
    </source>
</evidence>
<reference evidence="1 2" key="1">
    <citation type="journal article" date="2014" name="Genome Biol. Evol.">
        <title>The genome of the myxosporean Thelohanellus kitauei shows adaptations to nutrient acquisition within its fish host.</title>
        <authorList>
            <person name="Yang Y."/>
            <person name="Xiong J."/>
            <person name="Zhou Z."/>
            <person name="Huo F."/>
            <person name="Miao W."/>
            <person name="Ran C."/>
            <person name="Liu Y."/>
            <person name="Zhang J."/>
            <person name="Feng J."/>
            <person name="Wang M."/>
            <person name="Wang M."/>
            <person name="Wang L."/>
            <person name="Yao B."/>
        </authorList>
    </citation>
    <scope>NUCLEOTIDE SEQUENCE [LARGE SCALE GENOMIC DNA]</scope>
    <source>
        <strain evidence="1">Wuqing</strain>
    </source>
</reference>
<organism evidence="1 2">
    <name type="scientific">Thelohanellus kitauei</name>
    <name type="common">Myxosporean</name>
    <dbReference type="NCBI Taxonomy" id="669202"/>
    <lineage>
        <taxon>Eukaryota</taxon>
        <taxon>Metazoa</taxon>
        <taxon>Cnidaria</taxon>
        <taxon>Myxozoa</taxon>
        <taxon>Myxosporea</taxon>
        <taxon>Bivalvulida</taxon>
        <taxon>Platysporina</taxon>
        <taxon>Myxobolidae</taxon>
        <taxon>Thelohanellus</taxon>
    </lineage>
</organism>
<accession>A0A0C2N0P9</accession>
<dbReference type="EMBL" id="JWZT01002253">
    <property type="protein sequence ID" value="KII69940.1"/>
    <property type="molecule type" value="Genomic_DNA"/>
</dbReference>
<protein>
    <submittedName>
        <fullName evidence="1">Zinc finger BED domain-containing protein 5</fullName>
    </submittedName>
</protein>
<dbReference type="Proteomes" id="UP000031668">
    <property type="component" value="Unassembled WGS sequence"/>
</dbReference>
<dbReference type="OrthoDB" id="10068674at2759"/>
<evidence type="ECO:0000313" key="2">
    <source>
        <dbReference type="Proteomes" id="UP000031668"/>
    </source>
</evidence>
<dbReference type="AlphaFoldDB" id="A0A0C2N0P9"/>